<dbReference type="EMBL" id="AUSU01000306">
    <property type="protein sequence ID" value="EPS73774.1"/>
    <property type="molecule type" value="Genomic_DNA"/>
</dbReference>
<evidence type="ECO:0000256" key="5">
    <source>
        <dbReference type="SAM" id="MobiDB-lite"/>
    </source>
</evidence>
<keyword evidence="8" id="KW-1185">Reference proteome</keyword>
<dbReference type="OrthoDB" id="1915602at2759"/>
<keyword evidence="3" id="KW-0804">Transcription</keyword>
<dbReference type="GO" id="GO:0046983">
    <property type="term" value="F:protein dimerization activity"/>
    <property type="evidence" value="ECO:0007669"/>
    <property type="project" value="InterPro"/>
</dbReference>
<dbReference type="PANTHER" id="PTHR12565:SF431">
    <property type="entry name" value="TRANSCRIPTION FACTOR BHLH137"/>
    <property type="match status" value="1"/>
</dbReference>
<proteinExistence type="predicted"/>
<evidence type="ECO:0000256" key="2">
    <source>
        <dbReference type="ARBA" id="ARBA00023015"/>
    </source>
</evidence>
<sequence length="200" mass="22623">MLSKRKSKQPPSPPSSSPKKQKKNGETPTDYVHVRARRGQATDSHSLAERMRRERISERMKLLQALVPGCDKVTGKAVMLDEIINYVQSLQNQVEFLSMKLASVNPMYDFGMDLTSLMVNHQQNLIQESSSSPSNVYSHHFLHNSPTSVLLLQQNPNLEAGVRGPHTHGAGFVWEELEDQRRSKDDRHVGFIPSTSFPFE</sequence>
<dbReference type="AlphaFoldDB" id="S8D1V7"/>
<evidence type="ECO:0000313" key="7">
    <source>
        <dbReference type="EMBL" id="EPS73774.1"/>
    </source>
</evidence>
<protein>
    <recommendedName>
        <fullName evidence="6">BHLH domain-containing protein</fullName>
    </recommendedName>
</protein>
<evidence type="ECO:0000256" key="1">
    <source>
        <dbReference type="ARBA" id="ARBA00004123"/>
    </source>
</evidence>
<dbReference type="Proteomes" id="UP000015453">
    <property type="component" value="Unassembled WGS sequence"/>
</dbReference>
<accession>S8D1V7</accession>
<dbReference type="FunFam" id="4.10.280.10:FF:000002">
    <property type="entry name" value="Basic helix-loop-helix transcription factor"/>
    <property type="match status" value="1"/>
</dbReference>
<keyword evidence="2" id="KW-0805">Transcription regulation</keyword>
<feature type="region of interest" description="Disordered" evidence="5">
    <location>
        <begin position="1"/>
        <end position="47"/>
    </location>
</feature>
<dbReference type="Pfam" id="PF00010">
    <property type="entry name" value="HLH"/>
    <property type="match status" value="1"/>
</dbReference>
<dbReference type="GO" id="GO:0005634">
    <property type="term" value="C:nucleus"/>
    <property type="evidence" value="ECO:0007669"/>
    <property type="project" value="UniProtKB-SubCell"/>
</dbReference>
<reference evidence="7 8" key="1">
    <citation type="journal article" date="2013" name="BMC Genomics">
        <title>The miniature genome of a carnivorous plant Genlisea aurea contains a low number of genes and short non-coding sequences.</title>
        <authorList>
            <person name="Leushkin E.V."/>
            <person name="Sutormin R.A."/>
            <person name="Nabieva E.R."/>
            <person name="Penin A.A."/>
            <person name="Kondrashov A.S."/>
            <person name="Logacheva M.D."/>
        </authorList>
    </citation>
    <scope>NUCLEOTIDE SEQUENCE [LARGE SCALE GENOMIC DNA]</scope>
</reference>
<comment type="subcellular location">
    <subcellularLocation>
        <location evidence="1">Nucleus</location>
    </subcellularLocation>
</comment>
<dbReference type="InterPro" id="IPR024097">
    <property type="entry name" value="bHLH_ZIP_TF"/>
</dbReference>
<dbReference type="SUPFAM" id="SSF47459">
    <property type="entry name" value="HLH, helix-loop-helix DNA-binding domain"/>
    <property type="match status" value="1"/>
</dbReference>
<organism evidence="7 8">
    <name type="scientific">Genlisea aurea</name>
    <dbReference type="NCBI Taxonomy" id="192259"/>
    <lineage>
        <taxon>Eukaryota</taxon>
        <taxon>Viridiplantae</taxon>
        <taxon>Streptophyta</taxon>
        <taxon>Embryophyta</taxon>
        <taxon>Tracheophyta</taxon>
        <taxon>Spermatophyta</taxon>
        <taxon>Magnoliopsida</taxon>
        <taxon>eudicotyledons</taxon>
        <taxon>Gunneridae</taxon>
        <taxon>Pentapetalae</taxon>
        <taxon>asterids</taxon>
        <taxon>lamiids</taxon>
        <taxon>Lamiales</taxon>
        <taxon>Lentibulariaceae</taxon>
        <taxon>Genlisea</taxon>
    </lineage>
</organism>
<evidence type="ECO:0000259" key="6">
    <source>
        <dbReference type="PROSITE" id="PS50888"/>
    </source>
</evidence>
<dbReference type="GO" id="GO:0003700">
    <property type="term" value="F:DNA-binding transcription factor activity"/>
    <property type="evidence" value="ECO:0007669"/>
    <property type="project" value="TreeGrafter"/>
</dbReference>
<evidence type="ECO:0000256" key="3">
    <source>
        <dbReference type="ARBA" id="ARBA00023163"/>
    </source>
</evidence>
<comment type="caution">
    <text evidence="7">The sequence shown here is derived from an EMBL/GenBank/DDBJ whole genome shotgun (WGS) entry which is preliminary data.</text>
</comment>
<evidence type="ECO:0000313" key="8">
    <source>
        <dbReference type="Proteomes" id="UP000015453"/>
    </source>
</evidence>
<evidence type="ECO:0000256" key="4">
    <source>
        <dbReference type="ARBA" id="ARBA00023242"/>
    </source>
</evidence>
<dbReference type="PANTHER" id="PTHR12565">
    <property type="entry name" value="STEROL REGULATORY ELEMENT-BINDING PROTEIN"/>
    <property type="match status" value="1"/>
</dbReference>
<name>S8D1V7_9LAMI</name>
<dbReference type="CDD" id="cd18919">
    <property type="entry name" value="bHLH_AtBPE_like"/>
    <property type="match status" value="1"/>
</dbReference>
<feature type="domain" description="BHLH" evidence="6">
    <location>
        <begin position="40"/>
        <end position="90"/>
    </location>
</feature>
<dbReference type="SMART" id="SM00353">
    <property type="entry name" value="HLH"/>
    <property type="match status" value="1"/>
</dbReference>
<dbReference type="Gene3D" id="4.10.280.10">
    <property type="entry name" value="Helix-loop-helix DNA-binding domain"/>
    <property type="match status" value="1"/>
</dbReference>
<keyword evidence="4" id="KW-0539">Nucleus</keyword>
<dbReference type="InterPro" id="IPR036638">
    <property type="entry name" value="HLH_DNA-bd_sf"/>
</dbReference>
<dbReference type="InterPro" id="IPR011598">
    <property type="entry name" value="bHLH_dom"/>
</dbReference>
<gene>
    <name evidence="7" type="ORF">M569_00982</name>
</gene>
<dbReference type="PROSITE" id="PS50888">
    <property type="entry name" value="BHLH"/>
    <property type="match status" value="1"/>
</dbReference>